<dbReference type="Proteomes" id="UP000587760">
    <property type="component" value="Unassembled WGS sequence"/>
</dbReference>
<evidence type="ECO:0000313" key="5">
    <source>
        <dbReference type="Proteomes" id="UP000587760"/>
    </source>
</evidence>
<accession>A0A841R2D5</accession>
<name>A0A841R2D5_9SPIO</name>
<dbReference type="PROSITE" id="PS51084">
    <property type="entry name" value="HIT_2"/>
    <property type="match status" value="1"/>
</dbReference>
<reference evidence="4 5" key="1">
    <citation type="submission" date="2020-08" db="EMBL/GenBank/DDBJ databases">
        <title>Genomic Encyclopedia of Type Strains, Phase IV (KMG-IV): sequencing the most valuable type-strain genomes for metagenomic binning, comparative biology and taxonomic classification.</title>
        <authorList>
            <person name="Goeker M."/>
        </authorList>
    </citation>
    <scope>NUCLEOTIDE SEQUENCE [LARGE SCALE GENOMIC DNA]</scope>
    <source>
        <strain evidence="4 5">DSM 2461</strain>
    </source>
</reference>
<protein>
    <submittedName>
        <fullName evidence="4">Histidine triad (HIT) family protein</fullName>
    </submittedName>
</protein>
<dbReference type="PRINTS" id="PR00332">
    <property type="entry name" value="HISTRIAD"/>
</dbReference>
<evidence type="ECO:0000256" key="1">
    <source>
        <dbReference type="PIRSR" id="PIRSR601310-1"/>
    </source>
</evidence>
<dbReference type="AlphaFoldDB" id="A0A841R2D5"/>
<dbReference type="RefSeq" id="WP_184744130.1">
    <property type="nucleotide sequence ID" value="NZ_JACHGJ010000001.1"/>
</dbReference>
<dbReference type="CDD" id="cd01276">
    <property type="entry name" value="PKCI_related"/>
    <property type="match status" value="1"/>
</dbReference>
<organism evidence="4 5">
    <name type="scientific">Spirochaeta isovalerica</name>
    <dbReference type="NCBI Taxonomy" id="150"/>
    <lineage>
        <taxon>Bacteria</taxon>
        <taxon>Pseudomonadati</taxon>
        <taxon>Spirochaetota</taxon>
        <taxon>Spirochaetia</taxon>
        <taxon>Spirochaetales</taxon>
        <taxon>Spirochaetaceae</taxon>
        <taxon>Spirochaeta</taxon>
    </lineage>
</organism>
<keyword evidence="5" id="KW-1185">Reference proteome</keyword>
<dbReference type="InterPro" id="IPR011146">
    <property type="entry name" value="HIT-like"/>
</dbReference>
<sequence length="114" mass="12716">MEETIFDKIINKEIPADVVYEDDNILAFRDINPQAPVHVLVIPKQKVASFNDLKDRPAEETGIFLQGVSRVAVELGLAGDGYRIVMNCGSNGQQTVEYLHAHILGERQMNWPPG</sequence>
<dbReference type="InterPro" id="IPR036265">
    <property type="entry name" value="HIT-like_sf"/>
</dbReference>
<evidence type="ECO:0000313" key="4">
    <source>
        <dbReference type="EMBL" id="MBB6479184.1"/>
    </source>
</evidence>
<comment type="caution">
    <text evidence="4">The sequence shown here is derived from an EMBL/GenBank/DDBJ whole genome shotgun (WGS) entry which is preliminary data.</text>
</comment>
<dbReference type="Gene3D" id="3.30.428.10">
    <property type="entry name" value="HIT-like"/>
    <property type="match status" value="1"/>
</dbReference>
<dbReference type="InterPro" id="IPR001310">
    <property type="entry name" value="Histidine_triad_HIT"/>
</dbReference>
<proteinExistence type="predicted"/>
<dbReference type="PANTHER" id="PTHR23089">
    <property type="entry name" value="HISTIDINE TRIAD HIT PROTEIN"/>
    <property type="match status" value="1"/>
</dbReference>
<dbReference type="Pfam" id="PF01230">
    <property type="entry name" value="HIT"/>
    <property type="match status" value="1"/>
</dbReference>
<dbReference type="EMBL" id="JACHGJ010000001">
    <property type="protein sequence ID" value="MBB6479184.1"/>
    <property type="molecule type" value="Genomic_DNA"/>
</dbReference>
<gene>
    <name evidence="4" type="ORF">HNR50_000817</name>
</gene>
<dbReference type="GO" id="GO:0003824">
    <property type="term" value="F:catalytic activity"/>
    <property type="evidence" value="ECO:0007669"/>
    <property type="project" value="InterPro"/>
</dbReference>
<comment type="caution">
    <text evidence="2">Lacks conserved residue(s) required for the propagation of feature annotation.</text>
</comment>
<evidence type="ECO:0000259" key="3">
    <source>
        <dbReference type="PROSITE" id="PS51084"/>
    </source>
</evidence>
<dbReference type="SUPFAM" id="SSF54197">
    <property type="entry name" value="HIT-like"/>
    <property type="match status" value="1"/>
</dbReference>
<feature type="domain" description="HIT" evidence="3">
    <location>
        <begin position="5"/>
        <end position="114"/>
    </location>
</feature>
<evidence type="ECO:0000256" key="2">
    <source>
        <dbReference type="PROSITE-ProRule" id="PRU00464"/>
    </source>
</evidence>
<feature type="active site" description="Tele-AMP-histidine intermediate" evidence="1">
    <location>
        <position position="100"/>
    </location>
</feature>